<organism evidence="3 4">
    <name type="scientific">Helicocarpus griseus UAMH5409</name>
    <dbReference type="NCBI Taxonomy" id="1447875"/>
    <lineage>
        <taxon>Eukaryota</taxon>
        <taxon>Fungi</taxon>
        <taxon>Dikarya</taxon>
        <taxon>Ascomycota</taxon>
        <taxon>Pezizomycotina</taxon>
        <taxon>Eurotiomycetes</taxon>
        <taxon>Eurotiomycetidae</taxon>
        <taxon>Onygenales</taxon>
        <taxon>Ajellomycetaceae</taxon>
        <taxon>Helicocarpus</taxon>
    </lineage>
</organism>
<dbReference type="GO" id="GO:0004497">
    <property type="term" value="F:monooxygenase activity"/>
    <property type="evidence" value="ECO:0007669"/>
    <property type="project" value="InterPro"/>
</dbReference>
<accession>A0A2B7XYN6</accession>
<dbReference type="InterPro" id="IPR050121">
    <property type="entry name" value="Cytochrome_P450_monoxygenase"/>
</dbReference>
<feature type="binding site" description="axial binding residue" evidence="1">
    <location>
        <position position="485"/>
    </location>
    <ligand>
        <name>heme</name>
        <dbReference type="ChEBI" id="CHEBI:30413"/>
    </ligand>
    <ligandPart>
        <name>Fe</name>
        <dbReference type="ChEBI" id="CHEBI:18248"/>
    </ligandPart>
</feature>
<comment type="caution">
    <text evidence="3">The sequence shown here is derived from an EMBL/GenBank/DDBJ whole genome shotgun (WGS) entry which is preliminary data.</text>
</comment>
<dbReference type="FunFam" id="1.10.630.10:FF:000051">
    <property type="entry name" value="Cytochrome P450 monooxygenase (Fum15)"/>
    <property type="match status" value="1"/>
</dbReference>
<dbReference type="CDD" id="cd11069">
    <property type="entry name" value="CYP_FUM15-like"/>
    <property type="match status" value="1"/>
</dbReference>
<dbReference type="GO" id="GO:0020037">
    <property type="term" value="F:heme binding"/>
    <property type="evidence" value="ECO:0007669"/>
    <property type="project" value="InterPro"/>
</dbReference>
<evidence type="ECO:0000313" key="4">
    <source>
        <dbReference type="Proteomes" id="UP000223968"/>
    </source>
</evidence>
<evidence type="ECO:0000313" key="3">
    <source>
        <dbReference type="EMBL" id="PGH14326.1"/>
    </source>
</evidence>
<protein>
    <recommendedName>
        <fullName evidence="5">Cytochrome P450 monooxygenase</fullName>
    </recommendedName>
</protein>
<evidence type="ECO:0000256" key="1">
    <source>
        <dbReference type="PIRSR" id="PIRSR602401-1"/>
    </source>
</evidence>
<dbReference type="EMBL" id="PDNB01000036">
    <property type="protein sequence ID" value="PGH14326.1"/>
    <property type="molecule type" value="Genomic_DNA"/>
</dbReference>
<dbReference type="PANTHER" id="PTHR24305:SF227">
    <property type="entry name" value="P450, PUTATIVE (EUROFUNG)-RELATED"/>
    <property type="match status" value="1"/>
</dbReference>
<keyword evidence="4" id="KW-1185">Reference proteome</keyword>
<keyword evidence="2" id="KW-0812">Transmembrane</keyword>
<keyword evidence="1" id="KW-0479">Metal-binding</keyword>
<keyword evidence="2" id="KW-1133">Transmembrane helix</keyword>
<dbReference type="STRING" id="1447875.A0A2B7XYN6"/>
<reference evidence="3 4" key="1">
    <citation type="submission" date="2017-10" db="EMBL/GenBank/DDBJ databases">
        <title>Comparative genomics in systemic dimorphic fungi from Ajellomycetaceae.</title>
        <authorList>
            <person name="Munoz J.F."/>
            <person name="Mcewen J.G."/>
            <person name="Clay O.K."/>
            <person name="Cuomo C.A."/>
        </authorList>
    </citation>
    <scope>NUCLEOTIDE SEQUENCE [LARGE SCALE GENOMIC DNA]</scope>
    <source>
        <strain evidence="3 4">UAMH5409</strain>
    </source>
</reference>
<dbReference type="GO" id="GO:0016705">
    <property type="term" value="F:oxidoreductase activity, acting on paired donors, with incorporation or reduction of molecular oxygen"/>
    <property type="evidence" value="ECO:0007669"/>
    <property type="project" value="InterPro"/>
</dbReference>
<name>A0A2B7XYN6_9EURO</name>
<sequence length="541" mass="60717">MPSGFVLRNGLTICVTILLLKFFPAYTIHQSFALTVLALSTFIAIARAVYHVILYPIFFTPFKHLPMPPNRSLLNGHFAILRAEPAGHSTRQWTKEVPNNGLLRYYLFGNLERILPISPKALSEVLVSKCYDFEKPRQVRFGLGRVLGEGILFEEGDVHKRQRRLLNPAFSFRHVKDLYPIFWKKGVEMIKAIERSLEESSDDPKTIRISDWASRATLDIIGLAGMDHDFDSVNNPTNRLNKEYRKIFSSPGRLGKLLQFLSLVVSPPILGKLPMKRNRDINEGAKYVRSVCQQMVQEKREKMEMEKKETRSVDILSIAMESGGFTDDELVSQMMTFLAAGHETTASALQWTIYALCKHPEIQNRLREEVRSSLPSADSATPITSSHIDSLSYLNAVCSEVLRFYAPVPLTIRQAVRDTMVLDTFIPKGTAFSISPAATNHNPELWGPDAGEFNPERWMGPGRANTGGADSNYSFLTFIHGPRSCIGAAFARAELACLVAVMVGRFEMELLEPEKKLEIKDGVTGTPMDGVVVKPRVLDGW</sequence>
<gene>
    <name evidence="3" type="ORF">AJ79_03148</name>
</gene>
<feature type="transmembrane region" description="Helical" evidence="2">
    <location>
        <begin position="6"/>
        <end position="24"/>
    </location>
</feature>
<dbReference type="GO" id="GO:0005506">
    <property type="term" value="F:iron ion binding"/>
    <property type="evidence" value="ECO:0007669"/>
    <property type="project" value="InterPro"/>
</dbReference>
<dbReference type="Gene3D" id="1.10.630.10">
    <property type="entry name" value="Cytochrome P450"/>
    <property type="match status" value="1"/>
</dbReference>
<evidence type="ECO:0008006" key="5">
    <source>
        <dbReference type="Google" id="ProtNLM"/>
    </source>
</evidence>
<dbReference type="Pfam" id="PF00067">
    <property type="entry name" value="p450"/>
    <property type="match status" value="1"/>
</dbReference>
<dbReference type="AlphaFoldDB" id="A0A2B7XYN6"/>
<proteinExistence type="predicted"/>
<dbReference type="PANTHER" id="PTHR24305">
    <property type="entry name" value="CYTOCHROME P450"/>
    <property type="match status" value="1"/>
</dbReference>
<dbReference type="Proteomes" id="UP000223968">
    <property type="component" value="Unassembled WGS sequence"/>
</dbReference>
<dbReference type="InterPro" id="IPR002401">
    <property type="entry name" value="Cyt_P450_E_grp-I"/>
</dbReference>
<keyword evidence="1" id="KW-0349">Heme</keyword>
<dbReference type="PRINTS" id="PR00385">
    <property type="entry name" value="P450"/>
</dbReference>
<dbReference type="SUPFAM" id="SSF48264">
    <property type="entry name" value="Cytochrome P450"/>
    <property type="match status" value="1"/>
</dbReference>
<feature type="transmembrane region" description="Helical" evidence="2">
    <location>
        <begin position="36"/>
        <end position="58"/>
    </location>
</feature>
<keyword evidence="2" id="KW-0472">Membrane</keyword>
<comment type="cofactor">
    <cofactor evidence="1">
        <name>heme</name>
        <dbReference type="ChEBI" id="CHEBI:30413"/>
    </cofactor>
</comment>
<keyword evidence="1" id="KW-0408">Iron</keyword>
<dbReference type="InterPro" id="IPR001128">
    <property type="entry name" value="Cyt_P450"/>
</dbReference>
<dbReference type="OrthoDB" id="1470350at2759"/>
<dbReference type="PRINTS" id="PR00463">
    <property type="entry name" value="EP450I"/>
</dbReference>
<dbReference type="InterPro" id="IPR036396">
    <property type="entry name" value="Cyt_P450_sf"/>
</dbReference>
<evidence type="ECO:0000256" key="2">
    <source>
        <dbReference type="SAM" id="Phobius"/>
    </source>
</evidence>